<gene>
    <name evidence="2" type="ORF">BKA59DRAFT_506965</name>
</gene>
<feature type="region of interest" description="Disordered" evidence="1">
    <location>
        <begin position="375"/>
        <end position="398"/>
    </location>
</feature>
<dbReference type="AlphaFoldDB" id="A0A8K0S3D4"/>
<protein>
    <submittedName>
        <fullName evidence="2">Uncharacterized protein</fullName>
    </submittedName>
</protein>
<dbReference type="Proteomes" id="UP000813427">
    <property type="component" value="Unassembled WGS sequence"/>
</dbReference>
<organism evidence="2 3">
    <name type="scientific">Fusarium tricinctum</name>
    <dbReference type="NCBI Taxonomy" id="61284"/>
    <lineage>
        <taxon>Eukaryota</taxon>
        <taxon>Fungi</taxon>
        <taxon>Dikarya</taxon>
        <taxon>Ascomycota</taxon>
        <taxon>Pezizomycotina</taxon>
        <taxon>Sordariomycetes</taxon>
        <taxon>Hypocreomycetidae</taxon>
        <taxon>Hypocreales</taxon>
        <taxon>Nectriaceae</taxon>
        <taxon>Fusarium</taxon>
        <taxon>Fusarium tricinctum species complex</taxon>
    </lineage>
</organism>
<name>A0A8K0S3D4_9HYPO</name>
<comment type="caution">
    <text evidence="2">The sequence shown here is derived from an EMBL/GenBank/DDBJ whole genome shotgun (WGS) entry which is preliminary data.</text>
</comment>
<dbReference type="EMBL" id="JAGPXF010000002">
    <property type="protein sequence ID" value="KAH7256052.1"/>
    <property type="molecule type" value="Genomic_DNA"/>
</dbReference>
<keyword evidence="3" id="KW-1185">Reference proteome</keyword>
<sequence length="398" mass="44666">MNAIGKVLQLGAHFIAEVAAEQDAEARQTQLMSALNDIKKTLDSMQEHEDELSGIDRIQSSLDGIEVWQQRCPDAVQNNDQANMTTLINEFDTNALTYVKNILNSYTKMYPANGPYIFTLRNYLDDYYRVVSWGISMAGYALMCYIFARRELADSNMSPSDIEKEADAIMKEFKSQATYVLGVAYDQFPSFVKFFKRSYTDVGSNLTYCFRMWRPGSHVKNYVAWNKDMAPNFPDFDCWAIAPMECDSDEGIYPELEFRFDATNYPLYGPATLIPRIEAATVNIFDGNFAGLTTSTVASDWPKNVTLTPATFNILPLSADDMNGSKTPGFLPLVTNPPPMNPLLWPTLPRGLIGGYWILRDDGLQQTSWVKTLNTPSDVPGEPSRAPGHNPEQYSCIG</sequence>
<evidence type="ECO:0000313" key="2">
    <source>
        <dbReference type="EMBL" id="KAH7256052.1"/>
    </source>
</evidence>
<proteinExistence type="predicted"/>
<accession>A0A8K0S3D4</accession>
<evidence type="ECO:0000256" key="1">
    <source>
        <dbReference type="SAM" id="MobiDB-lite"/>
    </source>
</evidence>
<dbReference type="OrthoDB" id="5087721at2759"/>
<reference evidence="2" key="1">
    <citation type="journal article" date="2021" name="Nat. Commun.">
        <title>Genetic determinants of endophytism in the Arabidopsis root mycobiome.</title>
        <authorList>
            <person name="Mesny F."/>
            <person name="Miyauchi S."/>
            <person name="Thiergart T."/>
            <person name="Pickel B."/>
            <person name="Atanasova L."/>
            <person name="Karlsson M."/>
            <person name="Huettel B."/>
            <person name="Barry K.W."/>
            <person name="Haridas S."/>
            <person name="Chen C."/>
            <person name="Bauer D."/>
            <person name="Andreopoulos W."/>
            <person name="Pangilinan J."/>
            <person name="LaButti K."/>
            <person name="Riley R."/>
            <person name="Lipzen A."/>
            <person name="Clum A."/>
            <person name="Drula E."/>
            <person name="Henrissat B."/>
            <person name="Kohler A."/>
            <person name="Grigoriev I.V."/>
            <person name="Martin F.M."/>
            <person name="Hacquard S."/>
        </authorList>
    </citation>
    <scope>NUCLEOTIDE SEQUENCE</scope>
    <source>
        <strain evidence="2">MPI-SDFR-AT-0068</strain>
    </source>
</reference>
<evidence type="ECO:0000313" key="3">
    <source>
        <dbReference type="Proteomes" id="UP000813427"/>
    </source>
</evidence>